<evidence type="ECO:0000313" key="3">
    <source>
        <dbReference type="Proteomes" id="UP000239865"/>
    </source>
</evidence>
<name>A0A2S7DFU6_9XANT</name>
<organism evidence="2 3">
    <name type="scientific">Xanthomonas melonis</name>
    <dbReference type="NCBI Taxonomy" id="56456"/>
    <lineage>
        <taxon>Bacteria</taxon>
        <taxon>Pseudomonadati</taxon>
        <taxon>Pseudomonadota</taxon>
        <taxon>Gammaproteobacteria</taxon>
        <taxon>Lysobacterales</taxon>
        <taxon>Lysobacteraceae</taxon>
        <taxon>Xanthomonas</taxon>
    </lineage>
</organism>
<keyword evidence="1" id="KW-0732">Signal</keyword>
<feature type="signal peptide" evidence="1">
    <location>
        <begin position="1"/>
        <end position="22"/>
    </location>
</feature>
<evidence type="ECO:0000256" key="1">
    <source>
        <dbReference type="SAM" id="SignalP"/>
    </source>
</evidence>
<protein>
    <recommendedName>
        <fullName evidence="4">SPOR domain-containing protein</fullName>
    </recommendedName>
</protein>
<dbReference type="Proteomes" id="UP000239865">
    <property type="component" value="Unassembled WGS sequence"/>
</dbReference>
<comment type="caution">
    <text evidence="2">The sequence shown here is derived from an EMBL/GenBank/DDBJ whole genome shotgun (WGS) entry which is preliminary data.</text>
</comment>
<accession>A0A2S7DFU6</accession>
<dbReference type="OrthoDB" id="6007927at2"/>
<gene>
    <name evidence="2" type="ORF">XmelCFBP4644_11405</name>
</gene>
<sequence length="204" mass="20788">MKSTFIAVLLTVCTVASGSAQAQSMDANALAAAATGERFQSGKDMFRMLPGTVIDQRRPATAAPQANLARTNGAMASPAGKVAARIGPYAIVLSDSPASMPGPRASANRASGAERTIAAAVNERTGRAVLVRPQVKLTGTTPATANALASSTNGSITYASTIDGSAVISYPSIERAQGALATLQRSSGIARAWLVVQQSVMEPN</sequence>
<dbReference type="RefSeq" id="WP_104587341.1">
    <property type="nucleotide sequence ID" value="NZ_JAJGQH010000004.1"/>
</dbReference>
<dbReference type="EMBL" id="MDEH01000005">
    <property type="protein sequence ID" value="PPU72624.1"/>
    <property type="molecule type" value="Genomic_DNA"/>
</dbReference>
<evidence type="ECO:0008006" key="4">
    <source>
        <dbReference type="Google" id="ProtNLM"/>
    </source>
</evidence>
<evidence type="ECO:0000313" key="2">
    <source>
        <dbReference type="EMBL" id="PPU72624.1"/>
    </source>
</evidence>
<dbReference type="AlphaFoldDB" id="A0A2S7DFU6"/>
<feature type="chain" id="PRO_5015623168" description="SPOR domain-containing protein" evidence="1">
    <location>
        <begin position="23"/>
        <end position="204"/>
    </location>
</feature>
<proteinExistence type="predicted"/>
<reference evidence="2 3" key="1">
    <citation type="submission" date="2016-08" db="EMBL/GenBank/DDBJ databases">
        <authorList>
            <person name="Seilhamer J.J."/>
        </authorList>
    </citation>
    <scope>NUCLEOTIDE SEQUENCE [LARGE SCALE GENOMIC DNA]</scope>
    <source>
        <strain evidence="2 3">CFBP4644</strain>
    </source>
</reference>